<dbReference type="InterPro" id="IPR035426">
    <property type="entry name" value="Gemin2/Brr1"/>
</dbReference>
<dbReference type="eggNOG" id="ENOG502SCAA">
    <property type="taxonomic scope" value="Eukaryota"/>
</dbReference>
<dbReference type="HOGENOM" id="CLU_609915_0_0_1"/>
<feature type="compositionally biased region" description="Basic and acidic residues" evidence="1">
    <location>
        <begin position="88"/>
        <end position="101"/>
    </location>
</feature>
<feature type="region of interest" description="Disordered" evidence="1">
    <location>
        <begin position="80"/>
        <end position="138"/>
    </location>
</feature>
<dbReference type="Pfam" id="PF04938">
    <property type="entry name" value="SIP1"/>
    <property type="match status" value="1"/>
</dbReference>
<name>M3CWJ0_SPHMS</name>
<gene>
    <name evidence="2" type="ORF">SEPMUDRAFT_152336</name>
</gene>
<accession>M3CWJ0</accession>
<dbReference type="AlphaFoldDB" id="M3CWJ0"/>
<evidence type="ECO:0000313" key="3">
    <source>
        <dbReference type="Proteomes" id="UP000016931"/>
    </source>
</evidence>
<dbReference type="Proteomes" id="UP000016931">
    <property type="component" value="Unassembled WGS sequence"/>
</dbReference>
<reference evidence="2 3" key="1">
    <citation type="journal article" date="2012" name="PLoS Pathog.">
        <title>Diverse lifestyles and strategies of plant pathogenesis encoded in the genomes of eighteen Dothideomycetes fungi.</title>
        <authorList>
            <person name="Ohm R.A."/>
            <person name="Feau N."/>
            <person name="Henrissat B."/>
            <person name="Schoch C.L."/>
            <person name="Horwitz B.A."/>
            <person name="Barry K.W."/>
            <person name="Condon B.J."/>
            <person name="Copeland A.C."/>
            <person name="Dhillon B."/>
            <person name="Glaser F."/>
            <person name="Hesse C.N."/>
            <person name="Kosti I."/>
            <person name="LaButti K."/>
            <person name="Lindquist E.A."/>
            <person name="Lucas S."/>
            <person name="Salamov A.A."/>
            <person name="Bradshaw R.E."/>
            <person name="Ciuffetti L."/>
            <person name="Hamelin R.C."/>
            <person name="Kema G.H.J."/>
            <person name="Lawrence C."/>
            <person name="Scott J.A."/>
            <person name="Spatafora J.W."/>
            <person name="Turgeon B.G."/>
            <person name="de Wit P.J.G.M."/>
            <person name="Zhong S."/>
            <person name="Goodwin S.B."/>
            <person name="Grigoriev I.V."/>
        </authorList>
    </citation>
    <scope>NUCLEOTIDE SEQUENCE [LARGE SCALE GENOMIC DNA]</scope>
    <source>
        <strain evidence="2 3">SO2202</strain>
    </source>
</reference>
<feature type="region of interest" description="Disordered" evidence="1">
    <location>
        <begin position="1"/>
        <end position="24"/>
    </location>
</feature>
<evidence type="ECO:0000313" key="2">
    <source>
        <dbReference type="EMBL" id="EMF08036.1"/>
    </source>
</evidence>
<evidence type="ECO:0000256" key="1">
    <source>
        <dbReference type="SAM" id="MobiDB-lite"/>
    </source>
</evidence>
<dbReference type="Gene3D" id="1.20.58.1070">
    <property type="match status" value="1"/>
</dbReference>
<sequence>MGKRRRERDKPKYAPDGAYDPNKRVLLSYGTDDEDDEVATREVEKAAELAVNDSRLANYQMTEYPEDEGEGEVTVGAVTELAPSSGLKGKENTKPEPEQRIGQEGAEWEPTLDKEVPRAVTFRQSRTSGKARETGDPETGQRLALGAAARDHDDHEEEYDSTTEEALAYLNSVREERQAIPEVLAATRQVLDDHMEDGEEPDADNDCLIEEDTYIASPALPVPEADITDPQYVFTGVLRERFLMQRKCLQMNNNAADLAELGDGYPTSYQEGNRKQYAKWHHVLGSRSPMPAQVRSISQDTAFRLLALLQEAYLVKGKNIKTVTSAWIWSLLCRLDDVGNMNNDQVFPLRELGKRVVFLQLQFCDPETAAQLEALEQQEQDTPAMLHPDTDADSGALEGAEVDVHDGVDRSSDPLNAQPTKTHHAVATENTLATLDMILVVVGEIFGQRDLLEFRQPWTSCVGDPEA</sequence>
<protein>
    <submittedName>
        <fullName evidence="2">Uncharacterized protein</fullName>
    </submittedName>
</protein>
<dbReference type="GO" id="GO:0000387">
    <property type="term" value="P:spliceosomal snRNP assembly"/>
    <property type="evidence" value="ECO:0007669"/>
    <property type="project" value="InterPro"/>
</dbReference>
<dbReference type="RefSeq" id="XP_016756157.1">
    <property type="nucleotide sequence ID" value="XM_016907385.1"/>
</dbReference>
<keyword evidence="3" id="KW-1185">Reference proteome</keyword>
<organism evidence="2 3">
    <name type="scientific">Sphaerulina musiva (strain SO2202)</name>
    <name type="common">Poplar stem canker fungus</name>
    <name type="synonym">Septoria musiva</name>
    <dbReference type="NCBI Taxonomy" id="692275"/>
    <lineage>
        <taxon>Eukaryota</taxon>
        <taxon>Fungi</taxon>
        <taxon>Dikarya</taxon>
        <taxon>Ascomycota</taxon>
        <taxon>Pezizomycotina</taxon>
        <taxon>Dothideomycetes</taxon>
        <taxon>Dothideomycetidae</taxon>
        <taxon>Mycosphaerellales</taxon>
        <taxon>Mycosphaerellaceae</taxon>
        <taxon>Sphaerulina</taxon>
    </lineage>
</organism>
<dbReference type="OrthoDB" id="428895at2759"/>
<dbReference type="GeneID" id="27904522"/>
<proteinExistence type="predicted"/>
<dbReference type="EMBL" id="KB456272">
    <property type="protein sequence ID" value="EMF08036.1"/>
    <property type="molecule type" value="Genomic_DNA"/>
</dbReference>
<dbReference type="OMA" id="HQNSGID"/>